<feature type="chain" id="PRO_5047261331" evidence="1">
    <location>
        <begin position="22"/>
        <end position="57"/>
    </location>
</feature>
<dbReference type="EMBL" id="JAHRIM010094807">
    <property type="protein sequence ID" value="MEQ2278240.1"/>
    <property type="molecule type" value="Genomic_DNA"/>
</dbReference>
<accession>A0ABV0XA35</accession>
<protein>
    <submittedName>
        <fullName evidence="2">Uncharacterized protein</fullName>
    </submittedName>
</protein>
<name>A0ABV0XA35_9TELE</name>
<feature type="non-terminal residue" evidence="2">
    <location>
        <position position="1"/>
    </location>
</feature>
<gene>
    <name evidence="2" type="ORF">XENORESO_014860</name>
</gene>
<sequence length="57" mass="6853">WEIRIWFHFLLSINKLQPVTSLPIHGQRCWEALIFCVKQSDSRQIRSPPRCLLFKLC</sequence>
<feature type="signal peptide" evidence="1">
    <location>
        <begin position="1"/>
        <end position="21"/>
    </location>
</feature>
<comment type="caution">
    <text evidence="2">The sequence shown here is derived from an EMBL/GenBank/DDBJ whole genome shotgun (WGS) entry which is preliminary data.</text>
</comment>
<organism evidence="2 3">
    <name type="scientific">Xenotaenia resolanae</name>
    <dbReference type="NCBI Taxonomy" id="208358"/>
    <lineage>
        <taxon>Eukaryota</taxon>
        <taxon>Metazoa</taxon>
        <taxon>Chordata</taxon>
        <taxon>Craniata</taxon>
        <taxon>Vertebrata</taxon>
        <taxon>Euteleostomi</taxon>
        <taxon>Actinopterygii</taxon>
        <taxon>Neopterygii</taxon>
        <taxon>Teleostei</taxon>
        <taxon>Neoteleostei</taxon>
        <taxon>Acanthomorphata</taxon>
        <taxon>Ovalentaria</taxon>
        <taxon>Atherinomorphae</taxon>
        <taxon>Cyprinodontiformes</taxon>
        <taxon>Goodeidae</taxon>
        <taxon>Xenotaenia</taxon>
    </lineage>
</organism>
<keyword evidence="1" id="KW-0732">Signal</keyword>
<evidence type="ECO:0000313" key="2">
    <source>
        <dbReference type="EMBL" id="MEQ2278240.1"/>
    </source>
</evidence>
<dbReference type="Proteomes" id="UP001444071">
    <property type="component" value="Unassembled WGS sequence"/>
</dbReference>
<evidence type="ECO:0000313" key="3">
    <source>
        <dbReference type="Proteomes" id="UP001444071"/>
    </source>
</evidence>
<keyword evidence="3" id="KW-1185">Reference proteome</keyword>
<evidence type="ECO:0000256" key="1">
    <source>
        <dbReference type="SAM" id="SignalP"/>
    </source>
</evidence>
<reference evidence="2 3" key="1">
    <citation type="submission" date="2021-06" db="EMBL/GenBank/DDBJ databases">
        <authorList>
            <person name="Palmer J.M."/>
        </authorList>
    </citation>
    <scope>NUCLEOTIDE SEQUENCE [LARGE SCALE GENOMIC DNA]</scope>
    <source>
        <strain evidence="2 3">XR_2019</strain>
        <tissue evidence="2">Muscle</tissue>
    </source>
</reference>
<proteinExistence type="predicted"/>